<evidence type="ECO:0000256" key="6">
    <source>
        <dbReference type="SAM" id="Phobius"/>
    </source>
</evidence>
<dbReference type="AlphaFoldDB" id="A0A2G7G985"/>
<comment type="similarity">
    <text evidence="2">Belongs to the major facilitator superfamily. Sugar transporter (TC 2.A.1.1) family.</text>
</comment>
<evidence type="ECO:0000313" key="9">
    <source>
        <dbReference type="Proteomes" id="UP000231358"/>
    </source>
</evidence>
<evidence type="ECO:0000256" key="3">
    <source>
        <dbReference type="ARBA" id="ARBA00022692"/>
    </source>
</evidence>
<dbReference type="Proteomes" id="UP000231358">
    <property type="component" value="Unassembled WGS sequence"/>
</dbReference>
<protein>
    <submittedName>
        <fullName evidence="8">MFS quinate transporter</fullName>
    </submittedName>
</protein>
<dbReference type="PANTHER" id="PTHR48022:SF4">
    <property type="entry name" value="MAJOR FACILITATOR SUPERFAMILY (MFS) PROFILE DOMAIN-CONTAINING PROTEIN-RELATED"/>
    <property type="match status" value="1"/>
</dbReference>
<evidence type="ECO:0000313" key="8">
    <source>
        <dbReference type="EMBL" id="PIG89165.1"/>
    </source>
</evidence>
<dbReference type="Pfam" id="PF00083">
    <property type="entry name" value="Sugar_tr"/>
    <property type="match status" value="1"/>
</dbReference>
<sequence length="111" mass="12551">MSWGPLPWLYVGEIFSSRTREVGVAVGAASQWLFNFMMSQITPHAITNIGWRMFLMFAIFNYAIIVYSWFFLKETSNHSLEEMQAVFGGVDPPKEANLAGEKGEIDATVRP</sequence>
<dbReference type="Gene3D" id="1.20.1250.20">
    <property type="entry name" value="MFS general substrate transporter like domains"/>
    <property type="match status" value="1"/>
</dbReference>
<dbReference type="EMBL" id="NEXV01000075">
    <property type="protein sequence ID" value="PIG89165.1"/>
    <property type="molecule type" value="Genomic_DNA"/>
</dbReference>
<keyword evidence="3 6" id="KW-0812">Transmembrane</keyword>
<evidence type="ECO:0000256" key="1">
    <source>
        <dbReference type="ARBA" id="ARBA00004141"/>
    </source>
</evidence>
<keyword evidence="5 6" id="KW-0472">Membrane</keyword>
<comment type="caution">
    <text evidence="8">The sequence shown here is derived from an EMBL/GenBank/DDBJ whole genome shotgun (WGS) entry which is preliminary data.</text>
</comment>
<dbReference type="InterPro" id="IPR036259">
    <property type="entry name" value="MFS_trans_sf"/>
</dbReference>
<dbReference type="GO" id="GO:0016020">
    <property type="term" value="C:membrane"/>
    <property type="evidence" value="ECO:0007669"/>
    <property type="project" value="UniProtKB-SubCell"/>
</dbReference>
<organism evidence="8 9">
    <name type="scientific">Aspergillus arachidicola</name>
    <dbReference type="NCBI Taxonomy" id="656916"/>
    <lineage>
        <taxon>Eukaryota</taxon>
        <taxon>Fungi</taxon>
        <taxon>Dikarya</taxon>
        <taxon>Ascomycota</taxon>
        <taxon>Pezizomycotina</taxon>
        <taxon>Eurotiomycetes</taxon>
        <taxon>Eurotiomycetidae</taxon>
        <taxon>Eurotiales</taxon>
        <taxon>Aspergillaceae</taxon>
        <taxon>Aspergillus</taxon>
        <taxon>Aspergillus subgen. Circumdati</taxon>
    </lineage>
</organism>
<feature type="domain" description="Major facilitator superfamily (MFS) profile" evidence="7">
    <location>
        <begin position="1"/>
        <end position="76"/>
    </location>
</feature>
<reference evidence="8 9" key="1">
    <citation type="submission" date="2017-05" db="EMBL/GenBank/DDBJ databases">
        <title>Genome sequence for an aflatoxigenic pathogen of Argentinian peanut, Aspergillus arachidicola.</title>
        <authorList>
            <person name="Moore G."/>
            <person name="Beltz S.B."/>
            <person name="Mack B.M."/>
        </authorList>
    </citation>
    <scope>NUCLEOTIDE SEQUENCE [LARGE SCALE GENOMIC DNA]</scope>
    <source>
        <strain evidence="8 9">CBS 117610</strain>
    </source>
</reference>
<keyword evidence="9" id="KW-1185">Reference proteome</keyword>
<comment type="subcellular location">
    <subcellularLocation>
        <location evidence="1">Membrane</location>
        <topology evidence="1">Multi-pass membrane protein</topology>
    </subcellularLocation>
</comment>
<evidence type="ECO:0000256" key="2">
    <source>
        <dbReference type="ARBA" id="ARBA00010992"/>
    </source>
</evidence>
<evidence type="ECO:0000259" key="7">
    <source>
        <dbReference type="PROSITE" id="PS50850"/>
    </source>
</evidence>
<gene>
    <name evidence="8" type="ORF">AARAC_002359</name>
</gene>
<proteinExistence type="inferred from homology"/>
<dbReference type="SUPFAM" id="SSF103473">
    <property type="entry name" value="MFS general substrate transporter"/>
    <property type="match status" value="1"/>
</dbReference>
<dbReference type="InterPro" id="IPR020846">
    <property type="entry name" value="MFS_dom"/>
</dbReference>
<evidence type="ECO:0000256" key="5">
    <source>
        <dbReference type="ARBA" id="ARBA00023136"/>
    </source>
</evidence>
<dbReference type="InterPro" id="IPR050360">
    <property type="entry name" value="MFS_Sugar_Transporters"/>
</dbReference>
<dbReference type="InterPro" id="IPR005828">
    <property type="entry name" value="MFS_sugar_transport-like"/>
</dbReference>
<dbReference type="GO" id="GO:0005351">
    <property type="term" value="F:carbohydrate:proton symporter activity"/>
    <property type="evidence" value="ECO:0007669"/>
    <property type="project" value="TreeGrafter"/>
</dbReference>
<name>A0A2G7G985_9EURO</name>
<feature type="transmembrane region" description="Helical" evidence="6">
    <location>
        <begin position="49"/>
        <end position="72"/>
    </location>
</feature>
<keyword evidence="4 6" id="KW-1133">Transmembrane helix</keyword>
<dbReference type="PROSITE" id="PS50850">
    <property type="entry name" value="MFS"/>
    <property type="match status" value="1"/>
</dbReference>
<dbReference type="PANTHER" id="PTHR48022">
    <property type="entry name" value="PLASTIDIC GLUCOSE TRANSPORTER 4"/>
    <property type="match status" value="1"/>
</dbReference>
<accession>A0A2G7G985</accession>
<evidence type="ECO:0000256" key="4">
    <source>
        <dbReference type="ARBA" id="ARBA00022989"/>
    </source>
</evidence>